<protein>
    <submittedName>
        <fullName evidence="1">Uncharacterized protein</fullName>
    </submittedName>
</protein>
<keyword evidence="2" id="KW-1185">Reference proteome</keyword>
<reference evidence="1" key="1">
    <citation type="submission" date="2011-07" db="EMBL/GenBank/DDBJ databases">
        <authorList>
            <person name="Stanhope M.J."/>
            <person name="Durkin A.S."/>
            <person name="Hostetler J."/>
            <person name="Kim M."/>
            <person name="Radune D."/>
            <person name="Singh I."/>
            <person name="Town C.D."/>
        </authorList>
    </citation>
    <scope>NUCLEOTIDE SEQUENCE [LARGE SCALE GENOMIC DNA]</scope>
    <source>
        <strain evidence="1">HS-6</strain>
    </source>
</reference>
<comment type="caution">
    <text evidence="1">The sequence shown here is derived from an EMBL/GenBank/DDBJ whole genome shotgun (WGS) entry which is preliminary data.</text>
</comment>
<dbReference type="EMBL" id="AEUV02000002">
    <property type="protein sequence ID" value="EHI74541.1"/>
    <property type="molecule type" value="Genomic_DNA"/>
</dbReference>
<dbReference type="AlphaFoldDB" id="G5JN93"/>
<proteinExistence type="predicted"/>
<dbReference type="Proteomes" id="UP000004322">
    <property type="component" value="Unassembled WGS sequence"/>
</dbReference>
<evidence type="ECO:0000313" key="1">
    <source>
        <dbReference type="EMBL" id="EHI74541.1"/>
    </source>
</evidence>
<name>G5JN93_STRCG</name>
<dbReference type="RefSeq" id="WP_004227856.1">
    <property type="nucleotide sequence ID" value="NZ_AEUV02000002.1"/>
</dbReference>
<dbReference type="STRING" id="873449.STRCR_0130"/>
<organism evidence="1 2">
    <name type="scientific">Streptococcus criceti HS-6</name>
    <dbReference type="NCBI Taxonomy" id="873449"/>
    <lineage>
        <taxon>Bacteria</taxon>
        <taxon>Bacillati</taxon>
        <taxon>Bacillota</taxon>
        <taxon>Bacilli</taxon>
        <taxon>Lactobacillales</taxon>
        <taxon>Streptococcaceae</taxon>
        <taxon>Streptococcus</taxon>
    </lineage>
</organism>
<sequence length="204" mass="23284">MKKKLAISILLVAILLGAISMTALVMRNNKQSSHSAPPSSSSHKQESYEKTIELDQVYKESDTYATYYRVLKSDGTYIVVQDRANIYRTQADLDKAGNEEEMAVTPSIHYRTGTYKINGNDIKYTSNSSTAIYFSTVANVKDGKYYSIEQQNHNSNTVWTKKKNGYNTKENVVLKLYKSDYSIPNTEEDFLEQYTYDPSTKDDR</sequence>
<gene>
    <name evidence="1" type="ORF">STRCR_0130</name>
</gene>
<evidence type="ECO:0000313" key="2">
    <source>
        <dbReference type="Proteomes" id="UP000004322"/>
    </source>
</evidence>
<accession>G5JN93</accession>